<dbReference type="EMBL" id="CP126215">
    <property type="protein sequence ID" value="WIA17312.1"/>
    <property type="molecule type" value="Genomic_DNA"/>
</dbReference>
<organism evidence="9 10">
    <name type="scientific">Tetradesmus obliquus</name>
    <name type="common">Green alga</name>
    <name type="synonym">Acutodesmus obliquus</name>
    <dbReference type="NCBI Taxonomy" id="3088"/>
    <lineage>
        <taxon>Eukaryota</taxon>
        <taxon>Viridiplantae</taxon>
        <taxon>Chlorophyta</taxon>
        <taxon>core chlorophytes</taxon>
        <taxon>Chlorophyceae</taxon>
        <taxon>CS clade</taxon>
        <taxon>Sphaeropleales</taxon>
        <taxon>Scenedesmaceae</taxon>
        <taxon>Tetradesmus</taxon>
    </lineage>
</organism>
<evidence type="ECO:0000256" key="5">
    <source>
        <dbReference type="ARBA" id="ARBA00022989"/>
    </source>
</evidence>
<dbReference type="PANTHER" id="PTHR10332">
    <property type="entry name" value="EQUILIBRATIVE NUCLEOSIDE TRANSPORTER"/>
    <property type="match status" value="1"/>
</dbReference>
<dbReference type="Pfam" id="PF01733">
    <property type="entry name" value="Nucleoside_tran"/>
    <property type="match status" value="2"/>
</dbReference>
<feature type="transmembrane region" description="Helical" evidence="8">
    <location>
        <begin position="12"/>
        <end position="32"/>
    </location>
</feature>
<dbReference type="PANTHER" id="PTHR10332:SF10">
    <property type="entry name" value="EQUILIBRATIVE NUCLEOSIDE TRANSPORTER 4"/>
    <property type="match status" value="1"/>
</dbReference>
<evidence type="ECO:0000256" key="8">
    <source>
        <dbReference type="SAM" id="Phobius"/>
    </source>
</evidence>
<keyword evidence="10" id="KW-1185">Reference proteome</keyword>
<keyword evidence="5 8" id="KW-1133">Transmembrane helix</keyword>
<evidence type="ECO:0000256" key="2">
    <source>
        <dbReference type="ARBA" id="ARBA00007965"/>
    </source>
</evidence>
<sequence>MKQPQVKDRFGLVYGILVMLGIGTLLPLNVFLTEKEFFDIRLHVEPVQPTVANNFLSLFGLVFNGANLLAVCFIICVQQNLSLRSQIVNPLVVIFIVLASTAALALQLDLSGASVAYYSLPALAVLGMCMAVLQGGVLNLASMFPPIYIQGFVVGAGLSGCATSTLSLLAQLKASSSGEGGQRTAADVAPAAFLYFGAAAAITGLCVVCFSLLTRLSYARAKLGPYLASRAAAIAAADRDLTEQLLPTSSSSPQPGLPHGKDPDALPSYAQHHQQQQQQQQLGVPASSAAAGVGGAGVNQDYYHTHTTEQGQAVGGLARDFYLAQTTQPVAYDTSLHATAAYDSAIAAAAAQDDGSNRGSYAFVVYALCMVLTMGCSLAIWPGVTAFICSVDNPAKTSPCAATSSVDSRFGRITGDLFVPITFVVFGVGDLTGRIISSWGPWGRRPPAPLSLLLYALLRFGIAYAILHCHVVTPTLWQLPTLFHNDLYPLGFITLLGLTQGHLLSTACMHAPALVPPGKEGEFGPVTGFAITAGSLMGSAALFFIMEQFTAPGR</sequence>
<keyword evidence="4 8" id="KW-0812">Transmembrane</keyword>
<feature type="compositionally biased region" description="Low complexity" evidence="7">
    <location>
        <begin position="271"/>
        <end position="284"/>
    </location>
</feature>
<evidence type="ECO:0000313" key="10">
    <source>
        <dbReference type="Proteomes" id="UP001244341"/>
    </source>
</evidence>
<reference evidence="9 10" key="1">
    <citation type="submission" date="2023-05" db="EMBL/GenBank/DDBJ databases">
        <title>A 100% complete, gapless, phased diploid assembly of the Scenedesmus obliquus UTEX 3031 genome.</title>
        <authorList>
            <person name="Biondi T.C."/>
            <person name="Hanschen E.R."/>
            <person name="Kwon T."/>
            <person name="Eng W."/>
            <person name="Kruse C.P.S."/>
            <person name="Koehler S.I."/>
            <person name="Kunde Y."/>
            <person name="Gleasner C.D."/>
            <person name="You Mak K.T."/>
            <person name="Polle J."/>
            <person name="Hovde B.T."/>
            <person name="Starkenburg S.R."/>
        </authorList>
    </citation>
    <scope>NUCLEOTIDE SEQUENCE [LARGE SCALE GENOMIC DNA]</scope>
    <source>
        <strain evidence="9 10">DOE0152z</strain>
    </source>
</reference>
<feature type="transmembrane region" description="Helical" evidence="8">
    <location>
        <begin position="87"/>
        <end position="106"/>
    </location>
</feature>
<proteinExistence type="inferred from homology"/>
<feature type="region of interest" description="Disordered" evidence="7">
    <location>
        <begin position="245"/>
        <end position="284"/>
    </location>
</feature>
<feature type="compositionally biased region" description="Low complexity" evidence="7">
    <location>
        <begin position="245"/>
        <end position="258"/>
    </location>
</feature>
<evidence type="ECO:0000256" key="6">
    <source>
        <dbReference type="ARBA" id="ARBA00023136"/>
    </source>
</evidence>
<feature type="transmembrane region" description="Helical" evidence="8">
    <location>
        <begin position="523"/>
        <end position="546"/>
    </location>
</feature>
<feature type="transmembrane region" description="Helical" evidence="8">
    <location>
        <begin position="118"/>
        <end position="140"/>
    </location>
</feature>
<evidence type="ECO:0000256" key="1">
    <source>
        <dbReference type="ARBA" id="ARBA00004141"/>
    </source>
</evidence>
<comment type="subcellular location">
    <subcellularLocation>
        <location evidence="1">Membrane</location>
        <topology evidence="1">Multi-pass membrane protein</topology>
    </subcellularLocation>
</comment>
<dbReference type="InterPro" id="IPR002259">
    <property type="entry name" value="Eqnu_transpt"/>
</dbReference>
<accession>A0ABY8UA95</accession>
<name>A0ABY8UA95_TETOB</name>
<gene>
    <name evidence="9" type="ORF">OEZ85_014177</name>
</gene>
<feature type="transmembrane region" description="Helical" evidence="8">
    <location>
        <begin position="417"/>
        <end position="436"/>
    </location>
</feature>
<feature type="transmembrane region" description="Helical" evidence="8">
    <location>
        <begin position="52"/>
        <end position="75"/>
    </location>
</feature>
<comment type="similarity">
    <text evidence="2">Belongs to the SLC29A/ENT transporter (TC 2.A.57) family.</text>
</comment>
<evidence type="ECO:0000256" key="7">
    <source>
        <dbReference type="SAM" id="MobiDB-lite"/>
    </source>
</evidence>
<dbReference type="Proteomes" id="UP001244341">
    <property type="component" value="Chromosome 8b"/>
</dbReference>
<keyword evidence="6 8" id="KW-0472">Membrane</keyword>
<evidence type="ECO:0000256" key="3">
    <source>
        <dbReference type="ARBA" id="ARBA00022448"/>
    </source>
</evidence>
<evidence type="ECO:0000256" key="4">
    <source>
        <dbReference type="ARBA" id="ARBA00022692"/>
    </source>
</evidence>
<dbReference type="PIRSF" id="PIRSF016379">
    <property type="entry name" value="ENT"/>
    <property type="match status" value="1"/>
</dbReference>
<keyword evidence="3" id="KW-0813">Transport</keyword>
<feature type="transmembrane region" description="Helical" evidence="8">
    <location>
        <begin position="361"/>
        <end position="381"/>
    </location>
</feature>
<feature type="transmembrane region" description="Helical" evidence="8">
    <location>
        <begin position="192"/>
        <end position="213"/>
    </location>
</feature>
<feature type="transmembrane region" description="Helical" evidence="8">
    <location>
        <begin position="152"/>
        <end position="172"/>
    </location>
</feature>
<protein>
    <submittedName>
        <fullName evidence="9">Uncharacterized protein</fullName>
    </submittedName>
</protein>
<feature type="transmembrane region" description="Helical" evidence="8">
    <location>
        <begin position="448"/>
        <end position="467"/>
    </location>
</feature>
<evidence type="ECO:0000313" key="9">
    <source>
        <dbReference type="EMBL" id="WIA17312.1"/>
    </source>
</evidence>